<dbReference type="InterPro" id="IPR005587">
    <property type="entry name" value="UPF0304_YfbU"/>
</dbReference>
<dbReference type="InterPro" id="IPR023146">
    <property type="entry name" value="YfbU_alpha-helical_sf"/>
</dbReference>
<dbReference type="RefSeq" id="WP_127978955.1">
    <property type="nucleotide sequence ID" value="NZ_JARPVY010000082.1"/>
</dbReference>
<dbReference type="Gene3D" id="1.10.287.680">
    <property type="entry name" value="Helix hairpin bin"/>
    <property type="match status" value="1"/>
</dbReference>
<dbReference type="Proteomes" id="UP000288388">
    <property type="component" value="Unassembled WGS sequence"/>
</dbReference>
<sequence length="183" mass="21544">MSLELSLKERLLLANQYQILSRIAGNDLEAGMYNELAIIFTNGYVRDYEDSIELFSDELSNEECKFVIDVLELYRDLYWSWEKSIEIQNNIRKQDVLFKGFDLNDSVQVKYYSYYQFMVGIQGKWNEIKQLIEEKEIAGYNSHGFGPSMSKLSKMISRRLDLKKQKDSWGSPLILEDIEYILS</sequence>
<organism evidence="1 2">
    <name type="scientific">Enterococcus avium</name>
    <name type="common">Streptococcus avium</name>
    <dbReference type="NCBI Taxonomy" id="33945"/>
    <lineage>
        <taxon>Bacteria</taxon>
        <taxon>Bacillati</taxon>
        <taxon>Bacillota</taxon>
        <taxon>Bacilli</taxon>
        <taxon>Lactobacillales</taxon>
        <taxon>Enterococcaceae</taxon>
        <taxon>Enterococcus</taxon>
    </lineage>
</organism>
<dbReference type="Gene3D" id="1.10.3190.10">
    <property type="entry name" value="yfbu gene product, domain 2"/>
    <property type="match status" value="1"/>
</dbReference>
<comment type="caution">
    <text evidence="1">The sequence shown here is derived from an EMBL/GenBank/DDBJ whole genome shotgun (WGS) entry which is preliminary data.</text>
</comment>
<accession>A0A437UNA9</accession>
<name>A0A437UNA9_ENTAV</name>
<evidence type="ECO:0008006" key="3">
    <source>
        <dbReference type="Google" id="ProtNLM"/>
    </source>
</evidence>
<proteinExistence type="predicted"/>
<evidence type="ECO:0000313" key="2">
    <source>
        <dbReference type="Proteomes" id="UP000288388"/>
    </source>
</evidence>
<gene>
    <name evidence="1" type="ORF">EK398_09770</name>
</gene>
<protein>
    <recommendedName>
        <fullName evidence="3">YfbU family protein</fullName>
    </recommendedName>
</protein>
<dbReference type="AlphaFoldDB" id="A0A437UNA9"/>
<dbReference type="InterPro" id="IPR023145">
    <property type="entry name" value="YfbU_helix-hairpin_sf"/>
</dbReference>
<dbReference type="SUPFAM" id="SSF116960">
    <property type="entry name" value="YfbU-like"/>
    <property type="match status" value="1"/>
</dbReference>
<dbReference type="Pfam" id="PF03887">
    <property type="entry name" value="YfbU"/>
    <property type="match status" value="1"/>
</dbReference>
<reference evidence="1 2" key="1">
    <citation type="submission" date="2018-12" db="EMBL/GenBank/DDBJ databases">
        <title>A novel vanA-carrying plasmid in a clinical isolate of Enterococcus avium.</title>
        <authorList>
            <person name="Bernasconi O.J."/>
            <person name="Luzzaro F."/>
            <person name="Endimiani A."/>
        </authorList>
    </citation>
    <scope>NUCLEOTIDE SEQUENCE [LARGE SCALE GENOMIC DNA]</scope>
    <source>
        <strain evidence="1 2">LC0559/18</strain>
    </source>
</reference>
<dbReference type="EMBL" id="RYZS01000001">
    <property type="protein sequence ID" value="RVU95098.1"/>
    <property type="molecule type" value="Genomic_DNA"/>
</dbReference>
<evidence type="ECO:0000313" key="1">
    <source>
        <dbReference type="EMBL" id="RVU95098.1"/>
    </source>
</evidence>